<reference evidence="3 4" key="1">
    <citation type="submission" date="2020-07" db="EMBL/GenBank/DDBJ databases">
        <title>Sequencing the genomes of 1000 actinobacteria strains.</title>
        <authorList>
            <person name="Klenk H.-P."/>
        </authorList>
    </citation>
    <scope>NUCLEOTIDE SEQUENCE [LARGE SCALE GENOMIC DNA]</scope>
    <source>
        <strain evidence="3 4">DSM 23871</strain>
    </source>
</reference>
<dbReference type="InterPro" id="IPR048354">
    <property type="entry name" value="TOD1_MUCI70_glycTrfase_dom"/>
</dbReference>
<organism evidence="3 4">
    <name type="scientific">Leifsonia soli</name>
    <dbReference type="NCBI Taxonomy" id="582665"/>
    <lineage>
        <taxon>Bacteria</taxon>
        <taxon>Bacillati</taxon>
        <taxon>Actinomycetota</taxon>
        <taxon>Actinomycetes</taxon>
        <taxon>Micrococcales</taxon>
        <taxon>Microbacteriaceae</taxon>
        <taxon>Leifsonia</taxon>
    </lineage>
</organism>
<dbReference type="Proteomes" id="UP000589620">
    <property type="component" value="Unassembled WGS sequence"/>
</dbReference>
<feature type="domain" description="TOD1/MUCI70 glycosyltransferase-like" evidence="2">
    <location>
        <begin position="82"/>
        <end position="229"/>
    </location>
</feature>
<dbReference type="EMBL" id="JACCBJ010000001">
    <property type="protein sequence ID" value="NYD72620.1"/>
    <property type="molecule type" value="Genomic_DNA"/>
</dbReference>
<keyword evidence="4" id="KW-1185">Reference proteome</keyword>
<protein>
    <recommendedName>
        <fullName evidence="2">TOD1/MUCI70 glycosyltransferase-like domain-containing protein</fullName>
    </recommendedName>
</protein>
<evidence type="ECO:0000313" key="4">
    <source>
        <dbReference type="Proteomes" id="UP000589620"/>
    </source>
</evidence>
<gene>
    <name evidence="3" type="ORF">BJ963_000139</name>
</gene>
<feature type="coiled-coil region" evidence="1">
    <location>
        <begin position="279"/>
        <end position="341"/>
    </location>
</feature>
<evidence type="ECO:0000313" key="3">
    <source>
        <dbReference type="EMBL" id="NYD72620.1"/>
    </source>
</evidence>
<dbReference type="RefSeq" id="WP_179453886.1">
    <property type="nucleotide sequence ID" value="NZ_BAAAPX010000001.1"/>
</dbReference>
<sequence length="367" mass="42156">MDPAHACEHGVESSPVELLGFLCRPTRTSSRHPPEERGPMTPRRAVYTALLGDYEEISEQPVAAQTDIPFICFTDRDDLVSETWTIVKVDIPFRFDLVRSQRHYKIQGHPMLEEFDETLYIDNSVLLEATPDTILDEWLSDADFAALQHSWRDRVIDEFDEIVRLNYDDAGRVNEQLLHYAEAYPDVLLEHPFWNGMLARRRTPEVAETMRIWFEHVLRYSRRDQLSANVAFSIGPVAVKPIAQDNNVSTWHRWPVDVKRRAAMSTVTGRRTGPLLAEVARLEREVAAQVSRADERERETEDATRRAAEAEQFRAQAEERMTQAEARAAEAERRLASMAASFSWRLSRPIRIVGMGVRRIKSGGRTD</sequence>
<dbReference type="AlphaFoldDB" id="A0A852SVP1"/>
<name>A0A852SVP1_9MICO</name>
<keyword evidence="1" id="KW-0175">Coiled coil</keyword>
<comment type="caution">
    <text evidence="3">The sequence shown here is derived from an EMBL/GenBank/DDBJ whole genome shotgun (WGS) entry which is preliminary data.</text>
</comment>
<accession>A0A852SVP1</accession>
<dbReference type="Pfam" id="PF04765">
    <property type="entry name" value="TOD1_MUCI70"/>
    <property type="match status" value="1"/>
</dbReference>
<evidence type="ECO:0000259" key="2">
    <source>
        <dbReference type="Pfam" id="PF04765"/>
    </source>
</evidence>
<proteinExistence type="predicted"/>
<evidence type="ECO:0000256" key="1">
    <source>
        <dbReference type="SAM" id="Coils"/>
    </source>
</evidence>